<gene>
    <name evidence="2" type="primary">LOC142176283</name>
</gene>
<protein>
    <submittedName>
        <fullName evidence="2">Uncharacterized protein LOC142176283</fullName>
    </submittedName>
</protein>
<accession>A0AC58TQK8</accession>
<reference evidence="2" key="2">
    <citation type="submission" date="2025-08" db="UniProtKB">
        <authorList>
            <consortium name="RefSeq"/>
        </authorList>
    </citation>
    <scope>IDENTIFICATION</scope>
    <source>
        <tissue evidence="2">Leaf</tissue>
    </source>
</reference>
<sequence length="575" mass="65069">MEAVDNELPEKLSYNHPLFLNLIDNSGAVLISLQLRGSENYSVWSRATRIAILGRNKLGFIDDTCKKESFGTNLVDLWERCNAIILPWIMNCVSPELLSGIVYSSNSSEVWNDLEERFDKIDCRVDSLALDLGCDCAKSGGYVAFMENLKLLQFLMGLNESYEQARSQILMIILVPTVNKAYSMLMEHAGEQECTKHNQPCREGQLLRIWNGAYVHRGAIQSDPESAQQRRGAVDYNQYGRNVISSCGVCPLAKQAKLPFPTSRDRVKNVFELLHMDVWGPFRIATHDGNKYFLTIVDDYSRDVPTANITDLTSLTTSDLQLDDHSEKQGASIEDLHFGEVATMSLPPNKRAIGCKWIYKIKYKANGEVERYKARLVAKGYDQREGLDYQDTFSPVVKMVTVRVVLSIAAAQDWHIHQMDFYNAFLQGDLYDKVYMQLPQGFHSKGEPGLVCKLVKSLYGLKQASRQWNVKLVDALVKFGFLNDNELVCDTKNTLQQAFKIKNLGELKFFLGIEFARSRHGILINQRKYALQLISDSGLGGAKRTWTPFESNQKLTIAEYDDHVGHKGDTPVDDI</sequence>
<name>A0AC58TQK8_TOBAC</name>
<evidence type="ECO:0000313" key="1">
    <source>
        <dbReference type="Proteomes" id="UP000790787"/>
    </source>
</evidence>
<proteinExistence type="predicted"/>
<evidence type="ECO:0000313" key="2">
    <source>
        <dbReference type="RefSeq" id="XP_075099517.1"/>
    </source>
</evidence>
<organism evidence="1 2">
    <name type="scientific">Nicotiana tabacum</name>
    <name type="common">Common tobacco</name>
    <dbReference type="NCBI Taxonomy" id="4097"/>
    <lineage>
        <taxon>Eukaryota</taxon>
        <taxon>Viridiplantae</taxon>
        <taxon>Streptophyta</taxon>
        <taxon>Embryophyta</taxon>
        <taxon>Tracheophyta</taxon>
        <taxon>Spermatophyta</taxon>
        <taxon>Magnoliopsida</taxon>
        <taxon>eudicotyledons</taxon>
        <taxon>Gunneridae</taxon>
        <taxon>Pentapetalae</taxon>
        <taxon>asterids</taxon>
        <taxon>lamiids</taxon>
        <taxon>Solanales</taxon>
        <taxon>Solanaceae</taxon>
        <taxon>Nicotianoideae</taxon>
        <taxon>Nicotianeae</taxon>
        <taxon>Nicotiana</taxon>
    </lineage>
</organism>
<dbReference type="RefSeq" id="XP_075099517.1">
    <property type="nucleotide sequence ID" value="XM_075243416.1"/>
</dbReference>
<reference evidence="1" key="1">
    <citation type="journal article" date="2014" name="Nat. Commun.">
        <title>The tobacco genome sequence and its comparison with those of tomato and potato.</title>
        <authorList>
            <person name="Sierro N."/>
            <person name="Battey J.N."/>
            <person name="Ouadi S."/>
            <person name="Bakaher N."/>
            <person name="Bovet L."/>
            <person name="Willig A."/>
            <person name="Goepfert S."/>
            <person name="Peitsch M.C."/>
            <person name="Ivanov N.V."/>
        </authorList>
    </citation>
    <scope>NUCLEOTIDE SEQUENCE [LARGE SCALE GENOMIC DNA]</scope>
</reference>
<keyword evidence="1" id="KW-1185">Reference proteome</keyword>
<dbReference type="Proteomes" id="UP000790787">
    <property type="component" value="Chromosome 3"/>
</dbReference>